<dbReference type="InParanoid" id="A0A165GFV6"/>
<feature type="compositionally biased region" description="Polar residues" evidence="1">
    <location>
        <begin position="11"/>
        <end position="30"/>
    </location>
</feature>
<feature type="compositionally biased region" description="Polar residues" evidence="1">
    <location>
        <begin position="246"/>
        <end position="264"/>
    </location>
</feature>
<accession>A0A165GFV6</accession>
<feature type="compositionally biased region" description="Low complexity" evidence="1">
    <location>
        <begin position="155"/>
        <end position="171"/>
    </location>
</feature>
<feature type="region of interest" description="Disordered" evidence="1">
    <location>
        <begin position="146"/>
        <end position="177"/>
    </location>
</feature>
<protein>
    <submittedName>
        <fullName evidence="2">Uncharacterized protein</fullName>
    </submittedName>
</protein>
<dbReference type="STRING" id="1314785.A0A165GFV6"/>
<evidence type="ECO:0000313" key="3">
    <source>
        <dbReference type="Proteomes" id="UP000076871"/>
    </source>
</evidence>
<evidence type="ECO:0000313" key="2">
    <source>
        <dbReference type="EMBL" id="KZT10291.1"/>
    </source>
</evidence>
<name>A0A165GFV6_9APHY</name>
<organism evidence="2 3">
    <name type="scientific">Laetiporus sulphureus 93-53</name>
    <dbReference type="NCBI Taxonomy" id="1314785"/>
    <lineage>
        <taxon>Eukaryota</taxon>
        <taxon>Fungi</taxon>
        <taxon>Dikarya</taxon>
        <taxon>Basidiomycota</taxon>
        <taxon>Agaricomycotina</taxon>
        <taxon>Agaricomycetes</taxon>
        <taxon>Polyporales</taxon>
        <taxon>Laetiporus</taxon>
    </lineage>
</organism>
<sequence length="264" mass="27637">MGPNAGRGRGTSPSPSPISRQPKCSTSNHGTTVGLPFDSYDYSSLLSLIISTVATAIFPSIANLVGNVFNAPVLLPTTQIDGAQIMLQRNAPLQASLRVRRSKVHMSHDAFGETRRAHCTPAETGRGEFEEGARRLLAKRWAATGGAPLRTNINGPSSESKSTSTSGSGTSMPYGNGARFALDPIILVEEEEEEIEEMEKTGENGMRNSLGTGSGYGESDAGRMRALTSSTVGNAMTGSMPDGLSTAITTSDLSGINNPNSETA</sequence>
<proteinExistence type="predicted"/>
<dbReference type="AlphaFoldDB" id="A0A165GFV6"/>
<feature type="region of interest" description="Disordered" evidence="1">
    <location>
        <begin position="1"/>
        <end position="30"/>
    </location>
</feature>
<keyword evidence="3" id="KW-1185">Reference proteome</keyword>
<gene>
    <name evidence="2" type="ORF">LAESUDRAFT_747686</name>
</gene>
<dbReference type="GeneID" id="63828513"/>
<feature type="compositionally biased region" description="Polar residues" evidence="1">
    <location>
        <begin position="227"/>
        <end position="237"/>
    </location>
</feature>
<evidence type="ECO:0000256" key="1">
    <source>
        <dbReference type="SAM" id="MobiDB-lite"/>
    </source>
</evidence>
<dbReference type="EMBL" id="KV427609">
    <property type="protein sequence ID" value="KZT10291.1"/>
    <property type="molecule type" value="Genomic_DNA"/>
</dbReference>
<feature type="region of interest" description="Disordered" evidence="1">
    <location>
        <begin position="194"/>
        <end position="264"/>
    </location>
</feature>
<dbReference type="Proteomes" id="UP000076871">
    <property type="component" value="Unassembled WGS sequence"/>
</dbReference>
<reference evidence="2 3" key="1">
    <citation type="journal article" date="2016" name="Mol. Biol. Evol.">
        <title>Comparative Genomics of Early-Diverging Mushroom-Forming Fungi Provides Insights into the Origins of Lignocellulose Decay Capabilities.</title>
        <authorList>
            <person name="Nagy L.G."/>
            <person name="Riley R."/>
            <person name="Tritt A."/>
            <person name="Adam C."/>
            <person name="Daum C."/>
            <person name="Floudas D."/>
            <person name="Sun H."/>
            <person name="Yadav J.S."/>
            <person name="Pangilinan J."/>
            <person name="Larsson K.H."/>
            <person name="Matsuura K."/>
            <person name="Barry K."/>
            <person name="Labutti K."/>
            <person name="Kuo R."/>
            <person name="Ohm R.A."/>
            <person name="Bhattacharya S.S."/>
            <person name="Shirouzu T."/>
            <person name="Yoshinaga Y."/>
            <person name="Martin F.M."/>
            <person name="Grigoriev I.V."/>
            <person name="Hibbett D.S."/>
        </authorList>
    </citation>
    <scope>NUCLEOTIDE SEQUENCE [LARGE SCALE GENOMIC DNA]</scope>
    <source>
        <strain evidence="2 3">93-53</strain>
    </source>
</reference>
<dbReference type="RefSeq" id="XP_040768031.1">
    <property type="nucleotide sequence ID" value="XM_040911485.1"/>
</dbReference>